<dbReference type="RefSeq" id="WP_117997455.1">
    <property type="nucleotide sequence ID" value="NZ_QRWI01000010.1"/>
</dbReference>
<dbReference type="InterPro" id="IPR002901">
    <property type="entry name" value="MGlyc_endo_b_GlcNAc-like_dom"/>
</dbReference>
<dbReference type="Gene3D" id="2.60.40.3760">
    <property type="match status" value="5"/>
</dbReference>
<dbReference type="Proteomes" id="UP000285290">
    <property type="component" value="Unassembled WGS sequence"/>
</dbReference>
<dbReference type="CDD" id="cd02696">
    <property type="entry name" value="MurNAc-LAA"/>
    <property type="match status" value="1"/>
</dbReference>
<dbReference type="InterPro" id="IPR050695">
    <property type="entry name" value="N-acetylmuramoyl_amidase_3"/>
</dbReference>
<dbReference type="Gene3D" id="3.40.630.40">
    <property type="entry name" value="Zn-dependent exopeptidases"/>
    <property type="match status" value="1"/>
</dbReference>
<dbReference type="Pfam" id="PF01520">
    <property type="entry name" value="Amidase_3"/>
    <property type="match status" value="1"/>
</dbReference>
<comment type="caution">
    <text evidence="4">The sequence shown here is derived from an EMBL/GenBank/DDBJ whole genome shotgun (WGS) entry which is preliminary data.</text>
</comment>
<dbReference type="PANTHER" id="PTHR30404:SF0">
    <property type="entry name" value="N-ACETYLMURAMOYL-L-ALANINE AMIDASE AMIC"/>
    <property type="match status" value="1"/>
</dbReference>
<evidence type="ECO:0000256" key="2">
    <source>
        <dbReference type="SAM" id="SignalP"/>
    </source>
</evidence>
<evidence type="ECO:0000313" key="4">
    <source>
        <dbReference type="EMBL" id="RHE31664.1"/>
    </source>
</evidence>
<dbReference type="GO" id="GO:0004040">
    <property type="term" value="F:amidase activity"/>
    <property type="evidence" value="ECO:0007669"/>
    <property type="project" value="InterPro"/>
</dbReference>
<dbReference type="Pfam" id="PF01832">
    <property type="entry name" value="Glucosaminidase"/>
    <property type="match status" value="1"/>
</dbReference>
<dbReference type="SMART" id="SM00646">
    <property type="entry name" value="Ami_3"/>
    <property type="match status" value="1"/>
</dbReference>
<dbReference type="InterPro" id="IPR002508">
    <property type="entry name" value="MurNAc-LAA_cat"/>
</dbReference>
<dbReference type="PANTHER" id="PTHR30404">
    <property type="entry name" value="N-ACETYLMURAMOYL-L-ALANINE AMIDASE"/>
    <property type="match status" value="1"/>
</dbReference>
<organism evidence="4 5">
    <name type="scientific">Agathobacter rectalis</name>
    <dbReference type="NCBI Taxonomy" id="39491"/>
    <lineage>
        <taxon>Bacteria</taxon>
        <taxon>Bacillati</taxon>
        <taxon>Bacillota</taxon>
        <taxon>Clostridia</taxon>
        <taxon>Lachnospirales</taxon>
        <taxon>Lachnospiraceae</taxon>
        <taxon>Agathobacter</taxon>
    </lineage>
</organism>
<evidence type="ECO:0000313" key="5">
    <source>
        <dbReference type="Proteomes" id="UP000285290"/>
    </source>
</evidence>
<keyword evidence="2" id="KW-0732">Signal</keyword>
<feature type="chain" id="PRO_5019507762" description="MurNAc-LAA domain-containing protein" evidence="2">
    <location>
        <begin position="26"/>
        <end position="1114"/>
    </location>
</feature>
<name>A0A414IT27_9FIRM</name>
<dbReference type="InterPro" id="IPR013688">
    <property type="entry name" value="GBS_Bsp-like"/>
</dbReference>
<dbReference type="Pfam" id="PF08481">
    <property type="entry name" value="GBS_Bsp-like"/>
    <property type="match status" value="5"/>
</dbReference>
<sequence>MKKKILAALLSGLVIINSFNIPVLAENENTETSEQQTSVLGELKESNNDSEAVETAEDKHVEQELLLNYVLVDNPCIFKDEVQNIVVSVGNGAKKIDKAQITYFSELNQDLYTVECAKIEKDGVLFNIPCNISEKDCITIKSVTISVDGEAENIDLEKIGINAQYGVNQEIDTKNDAEIVNEASETLQDEKAYSLDIVKTDENGNNISNTTIEDAIASQNDTEETLAKSGNRNVVVVLDPGHDDTHAGATGNNLHEEKLTFKIAQYCKAELEKYSGVQVYMTRNSTACPHPGTNSGDDNLMRVQYAKSVGANVYVSIHLNSSNGAAHGVEVYYPNRNYNVNVSNQGSALANDIISQLTGLGLYNRGTQIKYSSDYKYDDGSTADYYSVIRNSKKSGFPAVIVEHAFITNGSDASNYLSSDAQLQKLGVADARGIVNYFGLSKGIDTAKVSVSGALNGAKDKYEVTARGLSGASQVKFAVWSAQNGQDDLRWYTGVRNGSDWRYSVPILNHKGLGTYNIHTYAVFDDGSQQNVAQNSFYVSDVLSSNIKIANMNTVSGYFDVQVSGVVSTYGVRGVQLAVWTNKNGQDDLRWYTATYKGNGIYSAHIDVSNHKCEWGIYNVHTYITNEKNTRKCVNMNKFNVTQTKASLSTTRNATWSQYSAAAWHVPGTLGSALKEVKFAVWSAENGQDDLHWYKGNLSGDKYIASIPMANHKSTGTYYIHTYAFYKNGTSQLVNTSSFYEAPSSCNVSIRNLNTVSGNFDVIISNIFSPQSFNGISVPVWCDKNQRDIKWYTPTRQNDGTYKVHVDAVNHNCHWGRYSIHVYVKNGFGKLERAGVTAANMSRPATIASANANMSTGNAGITVWHVPGTLGSALKSVRFAVWSAENGQDDLRWYNASQSGDRYNASLSFSNHNDSVGTYNVHVYADYRNGTSSPVATTTFFVDGYKIMGRSSVNADKLVAYYNKHASYPAFYAGTDAPNLKAFCQMYIDECAAEDVKAEVAFAQAMKETNYLRYGGDVRINQFNFAGIGATGAVSGASFPNVRTGIRAQVQHLKAYASKETLKKSCVDPRFSYVTRGSAVYVEWLGIHENPKGNGWASDHNYGYSIRKEYINKI</sequence>
<evidence type="ECO:0000256" key="1">
    <source>
        <dbReference type="ARBA" id="ARBA00022801"/>
    </source>
</evidence>
<feature type="domain" description="MurNAc-LAA" evidence="3">
    <location>
        <begin position="303"/>
        <end position="435"/>
    </location>
</feature>
<dbReference type="SUPFAM" id="SSF53187">
    <property type="entry name" value="Zn-dependent exopeptidases"/>
    <property type="match status" value="1"/>
</dbReference>
<keyword evidence="1" id="KW-0378">Hydrolase</keyword>
<dbReference type="GO" id="GO:0030288">
    <property type="term" value="C:outer membrane-bounded periplasmic space"/>
    <property type="evidence" value="ECO:0007669"/>
    <property type="project" value="TreeGrafter"/>
</dbReference>
<reference evidence="4 5" key="1">
    <citation type="submission" date="2018-08" db="EMBL/GenBank/DDBJ databases">
        <title>A genome reference for cultivated species of the human gut microbiota.</title>
        <authorList>
            <person name="Zou Y."/>
            <person name="Xue W."/>
            <person name="Luo G."/>
        </authorList>
    </citation>
    <scope>NUCLEOTIDE SEQUENCE [LARGE SCALE GENOMIC DNA]</scope>
    <source>
        <strain evidence="4 5">AM29-10</strain>
    </source>
</reference>
<proteinExistence type="predicted"/>
<evidence type="ECO:0000259" key="3">
    <source>
        <dbReference type="SMART" id="SM00646"/>
    </source>
</evidence>
<dbReference type="GO" id="GO:0008745">
    <property type="term" value="F:N-acetylmuramoyl-L-alanine amidase activity"/>
    <property type="evidence" value="ECO:0007669"/>
    <property type="project" value="InterPro"/>
</dbReference>
<dbReference type="AlphaFoldDB" id="A0A414IT27"/>
<accession>A0A414IT27</accession>
<protein>
    <recommendedName>
        <fullName evidence="3">MurNAc-LAA domain-containing protein</fullName>
    </recommendedName>
</protein>
<dbReference type="EMBL" id="QSKC01000011">
    <property type="protein sequence ID" value="RHE31664.1"/>
    <property type="molecule type" value="Genomic_DNA"/>
</dbReference>
<gene>
    <name evidence="4" type="ORF">DW753_09705</name>
</gene>
<feature type="signal peptide" evidence="2">
    <location>
        <begin position="1"/>
        <end position="25"/>
    </location>
</feature>
<dbReference type="GO" id="GO:0009253">
    <property type="term" value="P:peptidoglycan catabolic process"/>
    <property type="evidence" value="ECO:0007669"/>
    <property type="project" value="InterPro"/>
</dbReference>